<name>A0ABR5NRE7_9LACO</name>
<protein>
    <recommendedName>
        <fullName evidence="12">UvrABC system protein A</fullName>
    </recommendedName>
    <alternativeName>
        <fullName evidence="13">Excinuclease ABC subunit A</fullName>
    </alternativeName>
</protein>
<keyword evidence="2" id="KW-0963">Cytoplasm</keyword>
<dbReference type="PANTHER" id="PTHR43152">
    <property type="entry name" value="UVRABC SYSTEM PROTEIN A"/>
    <property type="match status" value="1"/>
</dbReference>
<keyword evidence="9" id="KW-0238">DNA-binding</keyword>
<sequence>MELLNLLLEVFMTDLFADGAISIHGAQENNLKDVSLDIPKHRTTVFAGLSGSGKSSLVFDTLATVSRRELNETFPSFTQQYLPKYGQPEVNRIDNLPVAIVVEQKPIGRNSRSTLATYTGIYSVLRLMFSRIGQPWVGYSEWFSFNLPQGMCPKCQGLGFVDDVDERQLIDPNKSLNEGAMTFAGFQPGTWRWKEYGNSGLFDLDKKIKDYTDEEYDLFMHAPQQKLKNPPANWGRTALYEGLVPRMLRSVIHSASGRHHEAALSKIVTRKSCPVCHGTRLNKKALTSKIAGKNIAEVSDMDLVSVLKFLNNISDPKAKTMVRELRSKIQALVDIGLGYLSLGRGTDTLSGGEAQRIKIAKYLTSSLSDLVYVLDEPSVGLHPHDIKLITQSLKKLKEHGNTVILVDHNPAIISTADYVVEMGPQAGKNGGQVTFTGTYNELLQSDTITGKMLREKITFSQPREPQSWLTVKHVTSHNLKDVSAKIPQGVMTVISGPAGSGKSTLVQAFKQQVSDQDYIDLSQDSVGLNIRSTPATYLNILNPLRKLFSKANNGVSTQLFSYNGKGACPRCKGKGVMITEMAFMDPIVQECELCHGKRYSQEALQYTYHGKDISEVLNLSINDTLDFFKDVPDIYKKVSLLHQVGLGYLNLSQSMTTLSGGEVQRVKLAMELNHTGRIYFLDEPTTGLHLQDTQRLIDLFEGLVDKGNTLILIEHNLKLISQADWLVDMGPDAGKFGGQVCFEGHPQDSLNDKNSRTGAALAATIS</sequence>
<dbReference type="InterPro" id="IPR003439">
    <property type="entry name" value="ABC_transporter-like_ATP-bd"/>
</dbReference>
<dbReference type="InterPro" id="IPR003593">
    <property type="entry name" value="AAA+_ATPase"/>
</dbReference>
<dbReference type="PROSITE" id="PS50893">
    <property type="entry name" value="ABC_TRANSPORTER_2"/>
    <property type="match status" value="2"/>
</dbReference>
<dbReference type="EMBL" id="AZDH01000020">
    <property type="protein sequence ID" value="KRK50536.1"/>
    <property type="molecule type" value="Genomic_DNA"/>
</dbReference>
<proteinExistence type="inferred from homology"/>
<keyword evidence="8" id="KW-0267">Excision nuclease</keyword>
<dbReference type="Gene3D" id="3.40.50.300">
    <property type="entry name" value="P-loop containing nucleotide triphosphate hydrolases"/>
    <property type="match status" value="2"/>
</dbReference>
<dbReference type="Proteomes" id="UP000051499">
    <property type="component" value="Unassembled WGS sequence"/>
</dbReference>
<evidence type="ECO:0000256" key="13">
    <source>
        <dbReference type="ARBA" id="ARBA00042156"/>
    </source>
</evidence>
<evidence type="ECO:0000256" key="1">
    <source>
        <dbReference type="ARBA" id="ARBA00004496"/>
    </source>
</evidence>
<evidence type="ECO:0000256" key="11">
    <source>
        <dbReference type="ARBA" id="ARBA00038000"/>
    </source>
</evidence>
<evidence type="ECO:0000256" key="4">
    <source>
        <dbReference type="ARBA" id="ARBA00022741"/>
    </source>
</evidence>
<dbReference type="Pfam" id="PF00005">
    <property type="entry name" value="ABC_tran"/>
    <property type="match status" value="1"/>
</dbReference>
<evidence type="ECO:0000256" key="5">
    <source>
        <dbReference type="ARBA" id="ARBA00022763"/>
    </source>
</evidence>
<evidence type="ECO:0000256" key="6">
    <source>
        <dbReference type="ARBA" id="ARBA00022769"/>
    </source>
</evidence>
<dbReference type="PANTHER" id="PTHR43152:SF3">
    <property type="entry name" value="UVRABC SYSTEM PROTEIN A"/>
    <property type="match status" value="1"/>
</dbReference>
<keyword evidence="16" id="KW-1185">Reference proteome</keyword>
<evidence type="ECO:0000256" key="12">
    <source>
        <dbReference type="ARBA" id="ARBA00039316"/>
    </source>
</evidence>
<comment type="caution">
    <text evidence="15">The sequence shown here is derived from an EMBL/GenBank/DDBJ whole genome shotgun (WGS) entry which is preliminary data.</text>
</comment>
<evidence type="ECO:0000256" key="7">
    <source>
        <dbReference type="ARBA" id="ARBA00022840"/>
    </source>
</evidence>
<reference evidence="15 16" key="1">
    <citation type="journal article" date="2015" name="Genome Announc.">
        <title>Expanding the biotechnology potential of lactobacilli through comparative genomics of 213 strains and associated genera.</title>
        <authorList>
            <person name="Sun Z."/>
            <person name="Harris H.M."/>
            <person name="McCann A."/>
            <person name="Guo C."/>
            <person name="Argimon S."/>
            <person name="Zhang W."/>
            <person name="Yang X."/>
            <person name="Jeffery I.B."/>
            <person name="Cooney J.C."/>
            <person name="Kagawa T.F."/>
            <person name="Liu W."/>
            <person name="Song Y."/>
            <person name="Salvetti E."/>
            <person name="Wrobel A."/>
            <person name="Rasinkangas P."/>
            <person name="Parkhill J."/>
            <person name="Rea M.C."/>
            <person name="O'Sullivan O."/>
            <person name="Ritari J."/>
            <person name="Douillard F.P."/>
            <person name="Paul Ross R."/>
            <person name="Yang R."/>
            <person name="Briner A.E."/>
            <person name="Felis G.E."/>
            <person name="de Vos W.M."/>
            <person name="Barrangou R."/>
            <person name="Klaenhammer T.R."/>
            <person name="Caufield P.W."/>
            <person name="Cui Y."/>
            <person name="Zhang H."/>
            <person name="O'Toole P.W."/>
        </authorList>
    </citation>
    <scope>NUCLEOTIDE SEQUENCE [LARGE SCALE GENOMIC DNA]</scope>
    <source>
        <strain evidence="15 16">DSM 13961</strain>
    </source>
</reference>
<gene>
    <name evidence="15" type="ORF">FC97_GL001459</name>
</gene>
<comment type="similarity">
    <text evidence="11">Belongs to the ABC transporter superfamily. UvrA family.</text>
</comment>
<keyword evidence="7" id="KW-0067">ATP-binding</keyword>
<dbReference type="InterPro" id="IPR017871">
    <property type="entry name" value="ABC_transporter-like_CS"/>
</dbReference>
<dbReference type="PROSITE" id="PS00211">
    <property type="entry name" value="ABC_TRANSPORTER_1"/>
    <property type="match status" value="1"/>
</dbReference>
<dbReference type="SUPFAM" id="SSF52540">
    <property type="entry name" value="P-loop containing nucleoside triphosphate hydrolases"/>
    <property type="match status" value="2"/>
</dbReference>
<dbReference type="SMART" id="SM00382">
    <property type="entry name" value="AAA"/>
    <property type="match status" value="2"/>
</dbReference>
<keyword evidence="6" id="KW-0228">DNA excision</keyword>
<keyword evidence="3" id="KW-0677">Repeat</keyword>
<dbReference type="Gene3D" id="1.20.1580.10">
    <property type="entry name" value="ABC transporter ATPase like domain"/>
    <property type="match status" value="2"/>
</dbReference>
<evidence type="ECO:0000256" key="9">
    <source>
        <dbReference type="ARBA" id="ARBA00023125"/>
    </source>
</evidence>
<accession>A0ABR5NRE7</accession>
<evidence type="ECO:0000256" key="10">
    <source>
        <dbReference type="ARBA" id="ARBA00023204"/>
    </source>
</evidence>
<evidence type="ECO:0000259" key="14">
    <source>
        <dbReference type="PROSITE" id="PS50893"/>
    </source>
</evidence>
<evidence type="ECO:0000256" key="8">
    <source>
        <dbReference type="ARBA" id="ARBA00022881"/>
    </source>
</evidence>
<evidence type="ECO:0000313" key="15">
    <source>
        <dbReference type="EMBL" id="KRK50536.1"/>
    </source>
</evidence>
<evidence type="ECO:0000256" key="2">
    <source>
        <dbReference type="ARBA" id="ARBA00022490"/>
    </source>
</evidence>
<dbReference type="Gene3D" id="1.10.8.280">
    <property type="entry name" value="ABC transporter ATPase domain-like"/>
    <property type="match status" value="1"/>
</dbReference>
<evidence type="ECO:0000313" key="16">
    <source>
        <dbReference type="Proteomes" id="UP000051499"/>
    </source>
</evidence>
<comment type="subcellular location">
    <subcellularLocation>
        <location evidence="1">Cytoplasm</location>
    </subcellularLocation>
</comment>
<organism evidence="15 16">
    <name type="scientific">Companilactobacillus kimchii DSM 13961 = JCM 10707</name>
    <dbReference type="NCBI Taxonomy" id="1423765"/>
    <lineage>
        <taxon>Bacteria</taxon>
        <taxon>Bacillati</taxon>
        <taxon>Bacillota</taxon>
        <taxon>Bacilli</taxon>
        <taxon>Lactobacillales</taxon>
        <taxon>Lactobacillaceae</taxon>
        <taxon>Companilactobacillus</taxon>
        <taxon>Companilactobacillus kimchii</taxon>
    </lineage>
</organism>
<keyword evidence="4" id="KW-0547">Nucleotide-binding</keyword>
<keyword evidence="5" id="KW-0227">DNA damage</keyword>
<evidence type="ECO:0000256" key="3">
    <source>
        <dbReference type="ARBA" id="ARBA00022737"/>
    </source>
</evidence>
<feature type="domain" description="ABC transporter" evidence="14">
    <location>
        <begin position="10"/>
        <end position="455"/>
    </location>
</feature>
<dbReference type="InterPro" id="IPR027417">
    <property type="entry name" value="P-loop_NTPase"/>
</dbReference>
<feature type="domain" description="ABC transporter" evidence="14">
    <location>
        <begin position="452"/>
        <end position="762"/>
    </location>
</feature>
<keyword evidence="10" id="KW-0234">DNA repair</keyword>